<dbReference type="AlphaFoldDB" id="V5XA09"/>
<evidence type="ECO:0000313" key="2">
    <source>
        <dbReference type="EMBL" id="AHC24842.1"/>
    </source>
</evidence>
<dbReference type="KEGG" id="mne:D174_09740"/>
<dbReference type="HOGENOM" id="CLU_609463_0_0_11"/>
<keyword evidence="3" id="KW-1185">Reference proteome</keyword>
<evidence type="ECO:0000256" key="1">
    <source>
        <dbReference type="SAM" id="MobiDB-lite"/>
    </source>
</evidence>
<feature type="region of interest" description="Disordered" evidence="1">
    <location>
        <begin position="171"/>
        <end position="195"/>
    </location>
</feature>
<evidence type="ECO:0008006" key="4">
    <source>
        <dbReference type="Google" id="ProtNLM"/>
    </source>
</evidence>
<organism evidence="2 3">
    <name type="scientific">Mycolicibacterium neoaurum VKM Ac-1815D</name>
    <dbReference type="NCBI Taxonomy" id="700508"/>
    <lineage>
        <taxon>Bacteria</taxon>
        <taxon>Bacillati</taxon>
        <taxon>Actinomycetota</taxon>
        <taxon>Actinomycetes</taxon>
        <taxon>Mycobacteriales</taxon>
        <taxon>Mycobacteriaceae</taxon>
        <taxon>Mycolicibacterium</taxon>
    </lineage>
</organism>
<dbReference type="eggNOG" id="ENOG5031FBN">
    <property type="taxonomic scope" value="Bacteria"/>
</dbReference>
<accession>V5XA09</accession>
<dbReference type="Proteomes" id="UP000018763">
    <property type="component" value="Chromosome"/>
</dbReference>
<dbReference type="InterPro" id="IPR036689">
    <property type="entry name" value="ESAT-6-like_sf"/>
</dbReference>
<dbReference type="SUPFAM" id="SSF140453">
    <property type="entry name" value="EsxAB dimer-like"/>
    <property type="match status" value="1"/>
</dbReference>
<sequence length="449" mass="46837">MLPSRPRLRSWRPETLSPAASALDDAGQSVYKAIRDLDERIDAMPESSAWSGQAHDAASSMFRRATDTASNLAHYSEAVATAFDRGSGSIGGARTSLLSHADEIDAGELQVTDMWVVIIKPARVSAEKAAALLAQAQTEQIEINRLLVALGDADNATASAVQSAAQHFGFTPPAPNSFPGLDPSSGAHRPADEVPNPMSLDGLIQQGVIRDHDMAQTVRESHAWTTKDGQRRKTLTMMDGSRHEITEWNEYAPAVIDTYYDRHGNKISSTFSQDKTNFDGSKFTSITFADGTEVTMTQTSDGTTTGGVIAADGRQGVLPDAFFTHPSLTMVGGALTGLEEQTKRGIPMLSPQSVEDLGKAAKYGGPALGVATALYDTVTAKTFHDACVASISGGAGVGGGYVGGTLAAAGVSAVGMPELAPVFAAGGSMAGGWTFGYVGGIVGNIVCPK</sequence>
<dbReference type="EMBL" id="CP006936">
    <property type="protein sequence ID" value="AHC24842.1"/>
    <property type="molecule type" value="Genomic_DNA"/>
</dbReference>
<protein>
    <recommendedName>
        <fullName evidence="4">WXG100 family type VII secretion target</fullName>
    </recommendedName>
</protein>
<evidence type="ECO:0000313" key="3">
    <source>
        <dbReference type="Proteomes" id="UP000018763"/>
    </source>
</evidence>
<gene>
    <name evidence="2" type="ORF">D174_09740</name>
</gene>
<proteinExistence type="predicted"/>
<reference evidence="2 3" key="1">
    <citation type="journal article" date="2014" name="Genome Announc.">
        <title>Complete Genome Sequence of Sterol-Transforming Mycobacterium neoaurum Strain VKM Ac-1815D.</title>
        <authorList>
            <person name="Shtratnikova V.Y."/>
            <person name="Bragin E.Y."/>
            <person name="Dovbnya D.V."/>
            <person name="Pekov Y.A."/>
            <person name="Schelkunov M.I."/>
            <person name="Strizhov N."/>
            <person name="Ivashina T.V."/>
            <person name="Ashapkin V.V."/>
            <person name="Donova M.V."/>
        </authorList>
    </citation>
    <scope>NUCLEOTIDE SEQUENCE [LARGE SCALE GENOMIC DNA]</scope>
    <source>
        <strain evidence="2 3">VKM Ac-1815D</strain>
    </source>
</reference>
<name>V5XA09_MYCNE</name>